<accession>A0A2H1JLY8</accession>
<dbReference type="EMBL" id="FXZE01000008">
    <property type="protein sequence ID" value="SMX88516.1"/>
    <property type="molecule type" value="Genomic_DNA"/>
</dbReference>
<dbReference type="SMART" id="SM00382">
    <property type="entry name" value="AAA"/>
    <property type="match status" value="1"/>
</dbReference>
<dbReference type="Pfam" id="PF13401">
    <property type="entry name" value="AAA_22"/>
    <property type="match status" value="1"/>
</dbReference>
<sequence>MKSESTSLQFVRAAQSGNRAEIVEITRSLASPNVYGALVIGASGMGKTTVINGVAANVAPEVPVFRFRGSNLIASRDLGIFEVLLSSGGEQTPEIASAGAALSIISRIFEQGHIPVVIIDNADRVDEHSLSIISQLAAAGRIKLVAAAETIRPPVDLLAALWTAGKVVRTDVEGLDEAAIEAIARETGHKLDDKTIAAYRERSRGNPRMLRKLIVGRAASIDSQRGSDHRALWNVLPVQKRILESIAMAGVLPYEALQSMCEPELLDNLEERGIISITRGRHAEVAVVEPAVAQSLRDSVRPSQSLQLLREITPILETTPLVGAALFGQVRWTQDWGVPVDSAKVLGAALWANGRGDFAAAIDLLRSSSSEDPEISLELARAERGRGDTVEAELIVDRLVSSPRASQGSDRYLSRLACLELRLTDPREPDILRTEWVRERLRGAVDTGRLDVTRAQFDVRGGRLEEGRELSERVFRNRDCLPRHRQRACSLLAKIEIMRGRIERGLEYLNQAEMMFSLPDTTSFEVEDSAPQIFIGRYLAGDWDRARTTLQRLTPLRADSASSTALVDLWTGHITRAQQTLDKAMANSPERGSEYDLMQAAFHLAEGLLQMRVTSTRCTPSTAPDDRIARFRKGERTGRSSVAGAKESIDGVPRADYDWCLDYLADLLELEALALASPAKVADEMHRLGAEAAERGAHTLAAYAWMEASRHGSPAAQLNLLSTGENVDGDLGRLASAVAKASLGDDNEAVIDAADEALSFGAVVMCADLARSARDSAVQSRDSAATKHARALLDSSLRAIAFDAGGADLWAILTPMEKQLVTGVTEGASNSELGARVHLSVRTVEWHLGRLYRRLHVSDRHELKQIARNLA</sequence>
<dbReference type="InterPro" id="IPR016032">
    <property type="entry name" value="Sig_transdc_resp-reg_C-effctor"/>
</dbReference>
<evidence type="ECO:0000313" key="2">
    <source>
        <dbReference type="EMBL" id="SMX88516.1"/>
    </source>
</evidence>
<evidence type="ECO:0000313" key="3">
    <source>
        <dbReference type="Proteomes" id="UP000234342"/>
    </source>
</evidence>
<dbReference type="InterPro" id="IPR027417">
    <property type="entry name" value="P-loop_NTPase"/>
</dbReference>
<dbReference type="CDD" id="cd06170">
    <property type="entry name" value="LuxR_C_like"/>
    <property type="match status" value="1"/>
</dbReference>
<dbReference type="InterPro" id="IPR049945">
    <property type="entry name" value="AAA_22"/>
</dbReference>
<name>A0A2H1JLY8_9MICO</name>
<dbReference type="SUPFAM" id="SSF46894">
    <property type="entry name" value="C-terminal effector domain of the bipartite response regulators"/>
    <property type="match status" value="1"/>
</dbReference>
<dbReference type="PRINTS" id="PR00038">
    <property type="entry name" value="HTHLUXR"/>
</dbReference>
<dbReference type="SUPFAM" id="SSF52540">
    <property type="entry name" value="P-loop containing nucleoside triphosphate hydrolases"/>
    <property type="match status" value="1"/>
</dbReference>
<dbReference type="GO" id="GO:0006355">
    <property type="term" value="P:regulation of DNA-templated transcription"/>
    <property type="evidence" value="ECO:0007669"/>
    <property type="project" value="InterPro"/>
</dbReference>
<protein>
    <submittedName>
        <fullName evidence="2">ATPase family associated with various cellular activities (AAA)</fullName>
    </submittedName>
</protein>
<dbReference type="GO" id="GO:0003677">
    <property type="term" value="F:DNA binding"/>
    <property type="evidence" value="ECO:0007669"/>
    <property type="project" value="InterPro"/>
</dbReference>
<dbReference type="GO" id="GO:0016887">
    <property type="term" value="F:ATP hydrolysis activity"/>
    <property type="evidence" value="ECO:0007669"/>
    <property type="project" value="InterPro"/>
</dbReference>
<dbReference type="InterPro" id="IPR000792">
    <property type="entry name" value="Tscrpt_reg_LuxR_C"/>
</dbReference>
<keyword evidence="3" id="KW-1185">Reference proteome</keyword>
<gene>
    <name evidence="2" type="ORF">BANT10_02162</name>
</gene>
<dbReference type="InterPro" id="IPR003593">
    <property type="entry name" value="AAA+_ATPase"/>
</dbReference>
<dbReference type="AlphaFoldDB" id="A0A2H1JLY8"/>
<proteinExistence type="predicted"/>
<feature type="domain" description="HTH luxR-type" evidence="1">
    <location>
        <begin position="806"/>
        <end position="871"/>
    </location>
</feature>
<evidence type="ECO:0000259" key="1">
    <source>
        <dbReference type="PROSITE" id="PS50043"/>
    </source>
</evidence>
<reference evidence="3" key="1">
    <citation type="submission" date="2017-03" db="EMBL/GenBank/DDBJ databases">
        <authorList>
            <person name="Monnet C."/>
        </authorList>
    </citation>
    <scope>NUCLEOTIDE SEQUENCE [LARGE SCALE GENOMIC DNA]</scope>
    <source>
        <strain evidence="3">P10</strain>
    </source>
</reference>
<dbReference type="Gene3D" id="1.10.10.10">
    <property type="entry name" value="Winged helix-like DNA-binding domain superfamily/Winged helix DNA-binding domain"/>
    <property type="match status" value="1"/>
</dbReference>
<dbReference type="SMART" id="SM00421">
    <property type="entry name" value="HTH_LUXR"/>
    <property type="match status" value="1"/>
</dbReference>
<dbReference type="Proteomes" id="UP000234342">
    <property type="component" value="Unassembled WGS sequence"/>
</dbReference>
<dbReference type="Pfam" id="PF00196">
    <property type="entry name" value="GerE"/>
    <property type="match status" value="1"/>
</dbReference>
<dbReference type="InterPro" id="IPR036388">
    <property type="entry name" value="WH-like_DNA-bd_sf"/>
</dbReference>
<dbReference type="PROSITE" id="PS50043">
    <property type="entry name" value="HTH_LUXR_2"/>
    <property type="match status" value="1"/>
</dbReference>
<dbReference type="Gene3D" id="3.40.50.300">
    <property type="entry name" value="P-loop containing nucleotide triphosphate hydrolases"/>
    <property type="match status" value="1"/>
</dbReference>
<organism evidence="2 3">
    <name type="scientific">Brevibacterium antiquum</name>
    <dbReference type="NCBI Taxonomy" id="234835"/>
    <lineage>
        <taxon>Bacteria</taxon>
        <taxon>Bacillati</taxon>
        <taxon>Actinomycetota</taxon>
        <taxon>Actinomycetes</taxon>
        <taxon>Micrococcales</taxon>
        <taxon>Brevibacteriaceae</taxon>
        <taxon>Brevibacterium</taxon>
    </lineage>
</organism>